<evidence type="ECO:0000313" key="2">
    <source>
        <dbReference type="Proteomes" id="UP001163046"/>
    </source>
</evidence>
<accession>A0A9W9Z6N2</accession>
<comment type="caution">
    <text evidence="1">The sequence shown here is derived from an EMBL/GenBank/DDBJ whole genome shotgun (WGS) entry which is preliminary data.</text>
</comment>
<sequence>MLNFKLAAGCLPVEEKEKQEILQDISFVLESNVLVLLKCPHLLLSCIRNASNAVRETVLIPHVSAPWLEWNTHVIFPDPEIGNMHCFATSSDKKTVAGAKGRSLLFFDASTAETVRGPFKISRDTIDIIDQLEFSPDGKFLFFGRLDKWFSVERGCVEDFSQFSGNSHIYKWGVFTRDGNCIVVKRNRSYNPITCQSESCLVNLPALWAVKEIEHSRDHEMTVCFNRQQVRCNKSMTGVQITRLLECLRLGRILNRSRKTPLVIMRLVLTVLD</sequence>
<organism evidence="1 2">
    <name type="scientific">Desmophyllum pertusum</name>
    <dbReference type="NCBI Taxonomy" id="174260"/>
    <lineage>
        <taxon>Eukaryota</taxon>
        <taxon>Metazoa</taxon>
        <taxon>Cnidaria</taxon>
        <taxon>Anthozoa</taxon>
        <taxon>Hexacorallia</taxon>
        <taxon>Scleractinia</taxon>
        <taxon>Caryophylliina</taxon>
        <taxon>Caryophylliidae</taxon>
        <taxon>Desmophyllum</taxon>
    </lineage>
</organism>
<dbReference type="SUPFAM" id="SSF82171">
    <property type="entry name" value="DPP6 N-terminal domain-like"/>
    <property type="match status" value="1"/>
</dbReference>
<evidence type="ECO:0000313" key="1">
    <source>
        <dbReference type="EMBL" id="KAJ7375997.1"/>
    </source>
</evidence>
<protein>
    <submittedName>
        <fullName evidence="1">Uncharacterized protein</fullName>
    </submittedName>
</protein>
<dbReference type="AlphaFoldDB" id="A0A9W9Z6N2"/>
<dbReference type="Proteomes" id="UP001163046">
    <property type="component" value="Unassembled WGS sequence"/>
</dbReference>
<dbReference type="OrthoDB" id="5969903at2759"/>
<name>A0A9W9Z6N2_9CNID</name>
<keyword evidence="2" id="KW-1185">Reference proteome</keyword>
<dbReference type="EMBL" id="MU826422">
    <property type="protein sequence ID" value="KAJ7375997.1"/>
    <property type="molecule type" value="Genomic_DNA"/>
</dbReference>
<gene>
    <name evidence="1" type="ORF">OS493_037549</name>
</gene>
<proteinExistence type="predicted"/>
<reference evidence="1" key="1">
    <citation type="submission" date="2023-01" db="EMBL/GenBank/DDBJ databases">
        <title>Genome assembly of the deep-sea coral Lophelia pertusa.</title>
        <authorList>
            <person name="Herrera S."/>
            <person name="Cordes E."/>
        </authorList>
    </citation>
    <scope>NUCLEOTIDE SEQUENCE</scope>
    <source>
        <strain evidence="1">USNM1676648</strain>
        <tissue evidence="1">Polyp</tissue>
    </source>
</reference>